<sequence length="245" mass="27605">MVELWGYFEDGLGYVFDDGLGFGLFVGEEVEEEFCGVGYEGFYVDGGYVDFDWFGSVVEGVDRVGEFGWWVYDVGRDCWGLRGYSEFFKLGALPGPCWVVPVAERALRVGFGALIGCMFVGTGGANGFFVALGGAVRKYEALWALDRCGWWQPKMLRPEFKRVSMVWEITRTSGVSLLVFLETILQILWIFRSTEVAWLTMSISSMLMSTSRTTMEKYGDFLRFCWGLFLGFMGPMVTLASEHAL</sequence>
<feature type="transmembrane region" description="Helical" evidence="1">
    <location>
        <begin position="221"/>
        <end position="240"/>
    </location>
</feature>
<organism evidence="2 3">
    <name type="scientific">Zophobas morio</name>
    <dbReference type="NCBI Taxonomy" id="2755281"/>
    <lineage>
        <taxon>Eukaryota</taxon>
        <taxon>Metazoa</taxon>
        <taxon>Ecdysozoa</taxon>
        <taxon>Arthropoda</taxon>
        <taxon>Hexapoda</taxon>
        <taxon>Insecta</taxon>
        <taxon>Pterygota</taxon>
        <taxon>Neoptera</taxon>
        <taxon>Endopterygota</taxon>
        <taxon>Coleoptera</taxon>
        <taxon>Polyphaga</taxon>
        <taxon>Cucujiformia</taxon>
        <taxon>Tenebrionidae</taxon>
        <taxon>Zophobas</taxon>
    </lineage>
</organism>
<evidence type="ECO:0000313" key="3">
    <source>
        <dbReference type="Proteomes" id="UP001168821"/>
    </source>
</evidence>
<keyword evidence="1" id="KW-1133">Transmembrane helix</keyword>
<feature type="transmembrane region" description="Helical" evidence="1">
    <location>
        <begin position="175"/>
        <end position="200"/>
    </location>
</feature>
<dbReference type="AlphaFoldDB" id="A0AA38IFL1"/>
<dbReference type="Proteomes" id="UP001168821">
    <property type="component" value="Unassembled WGS sequence"/>
</dbReference>
<reference evidence="2" key="1">
    <citation type="journal article" date="2023" name="G3 (Bethesda)">
        <title>Whole genome assemblies of Zophobas morio and Tenebrio molitor.</title>
        <authorList>
            <person name="Kaur S."/>
            <person name="Stinson S.A."/>
            <person name="diCenzo G.C."/>
        </authorList>
    </citation>
    <scope>NUCLEOTIDE SEQUENCE</scope>
    <source>
        <strain evidence="2">QUZm001</strain>
    </source>
</reference>
<dbReference type="EMBL" id="JALNTZ010000004">
    <property type="protein sequence ID" value="KAJ3655787.1"/>
    <property type="molecule type" value="Genomic_DNA"/>
</dbReference>
<feature type="transmembrane region" description="Helical" evidence="1">
    <location>
        <begin position="111"/>
        <end position="136"/>
    </location>
</feature>
<protein>
    <submittedName>
        <fullName evidence="2">Uncharacterized protein</fullName>
    </submittedName>
</protein>
<keyword evidence="1" id="KW-0812">Transmembrane</keyword>
<evidence type="ECO:0000313" key="2">
    <source>
        <dbReference type="EMBL" id="KAJ3655787.1"/>
    </source>
</evidence>
<keyword evidence="1" id="KW-0472">Membrane</keyword>
<evidence type="ECO:0000256" key="1">
    <source>
        <dbReference type="SAM" id="Phobius"/>
    </source>
</evidence>
<keyword evidence="3" id="KW-1185">Reference proteome</keyword>
<comment type="caution">
    <text evidence="2">The sequence shown here is derived from an EMBL/GenBank/DDBJ whole genome shotgun (WGS) entry which is preliminary data.</text>
</comment>
<name>A0AA38IFL1_9CUCU</name>
<gene>
    <name evidence="2" type="ORF">Zmor_014900</name>
</gene>
<proteinExistence type="predicted"/>
<accession>A0AA38IFL1</accession>